<dbReference type="SUPFAM" id="SSF56300">
    <property type="entry name" value="Metallo-dependent phosphatases"/>
    <property type="match status" value="1"/>
</dbReference>
<dbReference type="GO" id="GO:0004722">
    <property type="term" value="F:protein serine/threonine phosphatase activity"/>
    <property type="evidence" value="ECO:0007669"/>
    <property type="project" value="TreeGrafter"/>
</dbReference>
<accession>T0YLP7</accession>
<dbReference type="PRINTS" id="PR00114">
    <property type="entry name" value="STPHPHTASE"/>
</dbReference>
<dbReference type="Pfam" id="PF00149">
    <property type="entry name" value="Metallophos"/>
    <property type="match status" value="1"/>
</dbReference>
<sequence length="185" mass="21294">SVMINEFYGFTDELKTLGIFEQVYPHIVKLYGKLPYALHINTGIVAVHGGIPQSGIDINQWSELPMNDMVPTNQTAFELLWNDPKKFTDGFVPGPRGEGTFFFGPDVFNRFAEKNKIKIFVRAHEVKKEGYEYYFNDRLVSIFSSRYHKGKAAILRVDIKDPRKNEAIIIPELSPGEEWLPWPKN</sequence>
<evidence type="ECO:0000259" key="1">
    <source>
        <dbReference type="SMART" id="SM00156"/>
    </source>
</evidence>
<dbReference type="InterPro" id="IPR006186">
    <property type="entry name" value="Ser/Thr-sp_prot-phosphatase"/>
</dbReference>
<dbReference type="InterPro" id="IPR050341">
    <property type="entry name" value="PP1_catalytic_subunit"/>
</dbReference>
<protein>
    <submittedName>
        <fullName evidence="2">Metallophosphoesterase</fullName>
    </submittedName>
</protein>
<dbReference type="AlphaFoldDB" id="T0YLP7"/>
<dbReference type="EMBL" id="AUZX01013944">
    <property type="protein sequence ID" value="EQD34018.1"/>
    <property type="molecule type" value="Genomic_DNA"/>
</dbReference>
<dbReference type="GO" id="GO:0005737">
    <property type="term" value="C:cytoplasm"/>
    <property type="evidence" value="ECO:0007669"/>
    <property type="project" value="TreeGrafter"/>
</dbReference>
<comment type="caution">
    <text evidence="2">The sequence shown here is derived from an EMBL/GenBank/DDBJ whole genome shotgun (WGS) entry which is preliminary data.</text>
</comment>
<feature type="domain" description="Serine/threonine specific protein phosphatases" evidence="1">
    <location>
        <begin position="1"/>
        <end position="178"/>
    </location>
</feature>
<gene>
    <name evidence="2" type="ORF">B1A_18900</name>
</gene>
<dbReference type="SMART" id="SM00156">
    <property type="entry name" value="PP2Ac"/>
    <property type="match status" value="1"/>
</dbReference>
<reference evidence="2" key="1">
    <citation type="submission" date="2013-08" db="EMBL/GenBank/DDBJ databases">
        <authorList>
            <person name="Mendez C."/>
            <person name="Richter M."/>
            <person name="Ferrer M."/>
            <person name="Sanchez J."/>
        </authorList>
    </citation>
    <scope>NUCLEOTIDE SEQUENCE</scope>
</reference>
<dbReference type="CDD" id="cd00144">
    <property type="entry name" value="MPP_PPP_family"/>
    <property type="match status" value="1"/>
</dbReference>
<dbReference type="InterPro" id="IPR004843">
    <property type="entry name" value="Calcineurin-like_PHP"/>
</dbReference>
<evidence type="ECO:0000313" key="2">
    <source>
        <dbReference type="EMBL" id="EQD34018.1"/>
    </source>
</evidence>
<dbReference type="Gene3D" id="3.60.21.10">
    <property type="match status" value="1"/>
</dbReference>
<name>T0YLP7_9ZZZZ</name>
<feature type="non-terminal residue" evidence="2">
    <location>
        <position position="1"/>
    </location>
</feature>
<proteinExistence type="predicted"/>
<dbReference type="PANTHER" id="PTHR11668:SF496">
    <property type="entry name" value="SERINE_THREONINE-PROTEIN PHOSPHATASE"/>
    <property type="match status" value="1"/>
</dbReference>
<dbReference type="PANTHER" id="PTHR11668">
    <property type="entry name" value="SERINE/THREONINE PROTEIN PHOSPHATASE"/>
    <property type="match status" value="1"/>
</dbReference>
<dbReference type="InterPro" id="IPR029052">
    <property type="entry name" value="Metallo-depent_PP-like"/>
</dbReference>
<organism evidence="2">
    <name type="scientific">mine drainage metagenome</name>
    <dbReference type="NCBI Taxonomy" id="410659"/>
    <lineage>
        <taxon>unclassified sequences</taxon>
        <taxon>metagenomes</taxon>
        <taxon>ecological metagenomes</taxon>
    </lineage>
</organism>
<reference evidence="2" key="2">
    <citation type="journal article" date="2014" name="ISME J.">
        <title>Microbial stratification in low pH oxic and suboxic macroscopic growths along an acid mine drainage.</title>
        <authorList>
            <person name="Mendez-Garcia C."/>
            <person name="Mesa V."/>
            <person name="Sprenger R.R."/>
            <person name="Richter M."/>
            <person name="Diez M.S."/>
            <person name="Solano J."/>
            <person name="Bargiela R."/>
            <person name="Golyshina O.V."/>
            <person name="Manteca A."/>
            <person name="Ramos J.L."/>
            <person name="Gallego J.R."/>
            <person name="Llorente I."/>
            <person name="Martins Dos Santos V.A."/>
            <person name="Jensen O.N."/>
            <person name="Pelaez A.I."/>
            <person name="Sanchez J."/>
            <person name="Ferrer M."/>
        </authorList>
    </citation>
    <scope>NUCLEOTIDE SEQUENCE</scope>
</reference>